<name>A0AAV5JHJ7_9ROSI</name>
<evidence type="ECO:0000313" key="1">
    <source>
        <dbReference type="EMBL" id="GKV10822.1"/>
    </source>
</evidence>
<proteinExistence type="predicted"/>
<dbReference type="EMBL" id="BPVZ01000032">
    <property type="protein sequence ID" value="GKV10822.1"/>
    <property type="molecule type" value="Genomic_DNA"/>
</dbReference>
<dbReference type="AlphaFoldDB" id="A0AAV5JHJ7"/>
<organism evidence="1 2">
    <name type="scientific">Rubroshorea leprosula</name>
    <dbReference type="NCBI Taxonomy" id="152421"/>
    <lineage>
        <taxon>Eukaryota</taxon>
        <taxon>Viridiplantae</taxon>
        <taxon>Streptophyta</taxon>
        <taxon>Embryophyta</taxon>
        <taxon>Tracheophyta</taxon>
        <taxon>Spermatophyta</taxon>
        <taxon>Magnoliopsida</taxon>
        <taxon>eudicotyledons</taxon>
        <taxon>Gunneridae</taxon>
        <taxon>Pentapetalae</taxon>
        <taxon>rosids</taxon>
        <taxon>malvids</taxon>
        <taxon>Malvales</taxon>
        <taxon>Dipterocarpaceae</taxon>
        <taxon>Rubroshorea</taxon>
    </lineage>
</organism>
<gene>
    <name evidence="1" type="ORF">SLEP1_g22134</name>
</gene>
<sequence>MTTPDESVSVRKWLPLEANPDVLNKFLRIMVFQSARHGVLRF</sequence>
<accession>A0AAV5JHJ7</accession>
<comment type="caution">
    <text evidence="1">The sequence shown here is derived from an EMBL/GenBank/DDBJ whole genome shotgun (WGS) entry which is preliminary data.</text>
</comment>
<keyword evidence="2" id="KW-1185">Reference proteome</keyword>
<protein>
    <submittedName>
        <fullName evidence="1">Uncharacterized protein</fullName>
    </submittedName>
</protein>
<reference evidence="1 2" key="1">
    <citation type="journal article" date="2021" name="Commun. Biol.">
        <title>The genome of Shorea leprosula (Dipterocarpaceae) highlights the ecological relevance of drought in aseasonal tropical rainforests.</title>
        <authorList>
            <person name="Ng K.K.S."/>
            <person name="Kobayashi M.J."/>
            <person name="Fawcett J.A."/>
            <person name="Hatakeyama M."/>
            <person name="Paape T."/>
            <person name="Ng C.H."/>
            <person name="Ang C.C."/>
            <person name="Tnah L.H."/>
            <person name="Lee C.T."/>
            <person name="Nishiyama T."/>
            <person name="Sese J."/>
            <person name="O'Brien M.J."/>
            <person name="Copetti D."/>
            <person name="Mohd Noor M.I."/>
            <person name="Ong R.C."/>
            <person name="Putra M."/>
            <person name="Sireger I.Z."/>
            <person name="Indrioko S."/>
            <person name="Kosugi Y."/>
            <person name="Izuno A."/>
            <person name="Isagi Y."/>
            <person name="Lee S.L."/>
            <person name="Shimizu K.K."/>
        </authorList>
    </citation>
    <scope>NUCLEOTIDE SEQUENCE [LARGE SCALE GENOMIC DNA]</scope>
    <source>
        <strain evidence="1">214</strain>
    </source>
</reference>
<dbReference type="Proteomes" id="UP001054252">
    <property type="component" value="Unassembled WGS sequence"/>
</dbReference>
<evidence type="ECO:0000313" key="2">
    <source>
        <dbReference type="Proteomes" id="UP001054252"/>
    </source>
</evidence>